<keyword evidence="2" id="KW-0808">Transferase</keyword>
<name>A0A2R7YX61_9ACTN</name>
<accession>A0A2R7YX61</accession>
<dbReference type="InterPro" id="IPR000600">
    <property type="entry name" value="ROK"/>
</dbReference>
<dbReference type="Pfam" id="PF00480">
    <property type="entry name" value="ROK"/>
    <property type="match status" value="1"/>
</dbReference>
<keyword evidence="2" id="KW-0418">Kinase</keyword>
<keyword evidence="3" id="KW-1185">Reference proteome</keyword>
<gene>
    <name evidence="2" type="ORF">C7S10_11355</name>
</gene>
<dbReference type="SUPFAM" id="SSF53067">
    <property type="entry name" value="Actin-like ATPase domain"/>
    <property type="match status" value="1"/>
</dbReference>
<dbReference type="PANTHER" id="PTHR18964:SF169">
    <property type="entry name" value="N-ACETYLMANNOSAMINE KINASE"/>
    <property type="match status" value="1"/>
</dbReference>
<evidence type="ECO:0000313" key="3">
    <source>
        <dbReference type="Proteomes" id="UP000244867"/>
    </source>
</evidence>
<evidence type="ECO:0000313" key="2">
    <source>
        <dbReference type="EMBL" id="PUA80980.1"/>
    </source>
</evidence>
<dbReference type="Proteomes" id="UP000244867">
    <property type="component" value="Unassembled WGS sequence"/>
</dbReference>
<dbReference type="InterPro" id="IPR043129">
    <property type="entry name" value="ATPase_NBD"/>
</dbReference>
<sequence>MLEPVVGVLDIGGTKTAAGLVDRGGAVLARSRQPTPAAAGAEAVLATAGALLESLSQSRPDLRLAALGVGSAGVIDPDTGIVLGATDALPGWAGTDLRGALAASTGVPVAVRNDVHAHALGEAAHGAGAGHPSMLFVAVGTGIGGALVVRQMPGGLLTGAHAAAGHVGHVPSTHAAGLACTCGGTGHLEALASGPGLVAELERRTGQEVTDLRDVAARAAAGDTAAREVVELGGRAVGAVVGGLVNVLDPSIVVVGGGVANLGARWWDALREAASAEVMPAVRGTPLVASSLGDEAALLGAASLAWDLVEQEASLG</sequence>
<proteinExistence type="inferred from homology"/>
<comment type="similarity">
    <text evidence="1">Belongs to the ROK (NagC/XylR) family.</text>
</comment>
<dbReference type="RefSeq" id="WP_108344548.1">
    <property type="nucleotide sequence ID" value="NZ_PYXZ01000004.1"/>
</dbReference>
<dbReference type="Gene3D" id="3.30.420.40">
    <property type="match status" value="2"/>
</dbReference>
<evidence type="ECO:0000256" key="1">
    <source>
        <dbReference type="ARBA" id="ARBA00006479"/>
    </source>
</evidence>
<dbReference type="PANTHER" id="PTHR18964">
    <property type="entry name" value="ROK (REPRESSOR, ORF, KINASE) FAMILY"/>
    <property type="match status" value="1"/>
</dbReference>
<dbReference type="AlphaFoldDB" id="A0A2R7YX61"/>
<comment type="caution">
    <text evidence="2">The sequence shown here is derived from an EMBL/GenBank/DDBJ whole genome shotgun (WGS) entry which is preliminary data.</text>
</comment>
<dbReference type="GO" id="GO:0016301">
    <property type="term" value="F:kinase activity"/>
    <property type="evidence" value="ECO:0007669"/>
    <property type="project" value="UniProtKB-KW"/>
</dbReference>
<organism evidence="2 3">
    <name type="scientific">Nocardioides currus</name>
    <dbReference type="NCBI Taxonomy" id="2133958"/>
    <lineage>
        <taxon>Bacteria</taxon>
        <taxon>Bacillati</taxon>
        <taxon>Actinomycetota</taxon>
        <taxon>Actinomycetes</taxon>
        <taxon>Propionibacteriales</taxon>
        <taxon>Nocardioidaceae</taxon>
        <taxon>Nocardioides</taxon>
    </lineage>
</organism>
<reference evidence="2 3" key="1">
    <citation type="submission" date="2018-03" db="EMBL/GenBank/DDBJ databases">
        <authorList>
            <person name="Keele B.F."/>
        </authorList>
    </citation>
    <scope>NUCLEOTIDE SEQUENCE [LARGE SCALE GENOMIC DNA]</scope>
    <source>
        <strain evidence="2 3">IB-3</strain>
    </source>
</reference>
<dbReference type="EMBL" id="PYXZ01000004">
    <property type="protein sequence ID" value="PUA80980.1"/>
    <property type="molecule type" value="Genomic_DNA"/>
</dbReference>
<dbReference type="OrthoDB" id="3189808at2"/>
<protein>
    <submittedName>
        <fullName evidence="2">Glucokinase</fullName>
    </submittedName>
</protein>